<dbReference type="GO" id="GO:0005737">
    <property type="term" value="C:cytoplasm"/>
    <property type="evidence" value="ECO:0007669"/>
    <property type="project" value="TreeGrafter"/>
</dbReference>
<evidence type="ECO:0000313" key="5">
    <source>
        <dbReference type="EMBL" id="TDE09910.1"/>
    </source>
</evidence>
<evidence type="ECO:0000256" key="2">
    <source>
        <dbReference type="ARBA" id="ARBA00022723"/>
    </source>
</evidence>
<dbReference type="EMBL" id="SMKZ01000016">
    <property type="protein sequence ID" value="TDE09910.1"/>
    <property type="molecule type" value="Genomic_DNA"/>
</dbReference>
<keyword evidence="3" id="KW-0456">Lyase</keyword>
<dbReference type="SUPFAM" id="SSF51621">
    <property type="entry name" value="Phosphoenolpyruvate/pyruvate domain"/>
    <property type="match status" value="1"/>
</dbReference>
<comment type="caution">
    <text evidence="5">The sequence shown here is derived from an EMBL/GenBank/DDBJ whole genome shotgun (WGS) entry which is preliminary data.</text>
</comment>
<proteinExistence type="inferred from homology"/>
<sequence>MPAGPGLSLRPRLRDPSTRLTATFVLVPRVEIVETLAAAGFDAVVFDLEHGPYDVPELSPLVAAAHGAGAAALVRVSELSETAIGRALDAGADGVIVPHVGGPEEAAAAVAAARFPPDGTRSVNPYVRGAGHGWSASYLADAAAGVAVMVMVEGAAGVAAAAEIVAVPGVDGVFVGPVDLAGAIGRPGQPEHADVVAAVGELLRQAGAAGVAPAVYAPTPAAARRWLGLGARFVALSADIAMAGDAFGRYLKEVTVMEP</sequence>
<accession>A0A4R5DD44</accession>
<dbReference type="InterPro" id="IPR040442">
    <property type="entry name" value="Pyrv_kinase-like_dom_sf"/>
</dbReference>
<evidence type="ECO:0000259" key="4">
    <source>
        <dbReference type="Pfam" id="PF03328"/>
    </source>
</evidence>
<dbReference type="InterPro" id="IPR050251">
    <property type="entry name" value="HpcH-HpaI_aldolase"/>
</dbReference>
<dbReference type="InterPro" id="IPR015813">
    <property type="entry name" value="Pyrv/PenolPyrv_kinase-like_dom"/>
</dbReference>
<protein>
    <recommendedName>
        <fullName evidence="4">HpcH/HpaI aldolase/citrate lyase domain-containing protein</fullName>
    </recommendedName>
</protein>
<feature type="domain" description="HpcH/HpaI aldolase/citrate lyase" evidence="4">
    <location>
        <begin position="24"/>
        <end position="241"/>
    </location>
</feature>
<evidence type="ECO:0000256" key="1">
    <source>
        <dbReference type="ARBA" id="ARBA00005568"/>
    </source>
</evidence>
<comment type="similarity">
    <text evidence="1">Belongs to the HpcH/HpaI aldolase family.</text>
</comment>
<dbReference type="Proteomes" id="UP000294739">
    <property type="component" value="Unassembled WGS sequence"/>
</dbReference>
<dbReference type="InParanoid" id="A0A4R5DD44"/>
<dbReference type="InterPro" id="IPR005000">
    <property type="entry name" value="Aldolase/citrate-lyase_domain"/>
</dbReference>
<dbReference type="PANTHER" id="PTHR30502">
    <property type="entry name" value="2-KETO-3-DEOXY-L-RHAMNONATE ALDOLASE"/>
    <property type="match status" value="1"/>
</dbReference>
<dbReference type="GO" id="GO:0046872">
    <property type="term" value="F:metal ion binding"/>
    <property type="evidence" value="ECO:0007669"/>
    <property type="project" value="UniProtKB-KW"/>
</dbReference>
<dbReference type="OrthoDB" id="86160at2"/>
<keyword evidence="6" id="KW-1185">Reference proteome</keyword>
<evidence type="ECO:0000256" key="3">
    <source>
        <dbReference type="ARBA" id="ARBA00023239"/>
    </source>
</evidence>
<name>A0A4R5DD44_9ACTN</name>
<keyword evidence="2" id="KW-0479">Metal-binding</keyword>
<gene>
    <name evidence="5" type="ORF">E1269_13120</name>
</gene>
<dbReference type="AlphaFoldDB" id="A0A4R5DD44"/>
<dbReference type="PANTHER" id="PTHR30502:SF0">
    <property type="entry name" value="PHOSPHOENOLPYRUVATE CARBOXYLASE FAMILY PROTEIN"/>
    <property type="match status" value="1"/>
</dbReference>
<dbReference type="Pfam" id="PF03328">
    <property type="entry name" value="HpcH_HpaI"/>
    <property type="match status" value="1"/>
</dbReference>
<organism evidence="5 6">
    <name type="scientific">Jiangella asiatica</name>
    <dbReference type="NCBI Taxonomy" id="2530372"/>
    <lineage>
        <taxon>Bacteria</taxon>
        <taxon>Bacillati</taxon>
        <taxon>Actinomycetota</taxon>
        <taxon>Actinomycetes</taxon>
        <taxon>Jiangellales</taxon>
        <taxon>Jiangellaceae</taxon>
        <taxon>Jiangella</taxon>
    </lineage>
</organism>
<evidence type="ECO:0000313" key="6">
    <source>
        <dbReference type="Proteomes" id="UP000294739"/>
    </source>
</evidence>
<dbReference type="RefSeq" id="WP_131895140.1">
    <property type="nucleotide sequence ID" value="NZ_SMKZ01000016.1"/>
</dbReference>
<dbReference type="Gene3D" id="3.20.20.60">
    <property type="entry name" value="Phosphoenolpyruvate-binding domains"/>
    <property type="match status" value="1"/>
</dbReference>
<dbReference type="GO" id="GO:0016832">
    <property type="term" value="F:aldehyde-lyase activity"/>
    <property type="evidence" value="ECO:0007669"/>
    <property type="project" value="TreeGrafter"/>
</dbReference>
<reference evidence="5 6" key="1">
    <citation type="submission" date="2019-03" db="EMBL/GenBank/DDBJ databases">
        <title>Draft genome sequences of novel Actinobacteria.</title>
        <authorList>
            <person name="Sahin N."/>
            <person name="Ay H."/>
            <person name="Saygin H."/>
        </authorList>
    </citation>
    <scope>NUCLEOTIDE SEQUENCE [LARGE SCALE GENOMIC DNA]</scope>
    <source>
        <strain evidence="5 6">5K138</strain>
    </source>
</reference>